<reference evidence="1 2" key="1">
    <citation type="submission" date="2014-07" db="EMBL/GenBank/DDBJ databases">
        <title>Methanogenic archaea and the global carbon cycle.</title>
        <authorList>
            <person name="Henriksen J.R."/>
            <person name="Luke J."/>
            <person name="Reinhart S."/>
            <person name="Benedict M.N."/>
            <person name="Youngblut N.D."/>
            <person name="Metcalf M.E."/>
            <person name="Whitaker R.J."/>
            <person name="Metcalf W.W."/>
        </authorList>
    </citation>
    <scope>NUCLEOTIDE SEQUENCE [LARGE SCALE GENOMIC DNA]</scope>
    <source>
        <strain evidence="1 2">Wiesmoor</strain>
    </source>
</reference>
<protein>
    <submittedName>
        <fullName evidence="1">Uncharacterized protein</fullName>
    </submittedName>
</protein>
<evidence type="ECO:0000313" key="2">
    <source>
        <dbReference type="Proteomes" id="UP000033038"/>
    </source>
</evidence>
<dbReference type="RefSeq" id="WP_011306483.1">
    <property type="nucleotide sequence ID" value="NZ_CP009526.1"/>
</dbReference>
<dbReference type="KEGG" id="mbw:MSBRW_3246"/>
<organism evidence="1 2">
    <name type="scientific">Methanosarcina barkeri str. Wiesmoor</name>
    <dbReference type="NCBI Taxonomy" id="1434109"/>
    <lineage>
        <taxon>Archaea</taxon>
        <taxon>Methanobacteriati</taxon>
        <taxon>Methanobacteriota</taxon>
        <taxon>Stenosarchaea group</taxon>
        <taxon>Methanomicrobia</taxon>
        <taxon>Methanosarcinales</taxon>
        <taxon>Methanosarcinaceae</taxon>
        <taxon>Methanosarcina</taxon>
    </lineage>
</organism>
<proteinExistence type="predicted"/>
<evidence type="ECO:0000313" key="1">
    <source>
        <dbReference type="EMBL" id="AKB52499.1"/>
    </source>
</evidence>
<sequence length="272" mass="29810">MKVKTKVLNSIYRLAAVMIVLCILPLGAFASENKPAFTPGENITDENFADVQTEMLDSISEQISELQSFYTNVSEASSASDLQEVLSSQKYASMPHGMNMEPDEMNSGPCGMPGLFDFSKVENVTDDNYTEVQDEMVNFLGNMTETFNGQLDNTTDENMSSMLNEQVTDLENLSSEISSASSAEELQNVVFTYLQTQATDSLEMEIEHLEEMVSGSENTTNENISEDLSSRIAELNGLIEDINGAESLEDLKEIMSSAKGMPEMGAGGPMHH</sequence>
<dbReference type="AlphaFoldDB" id="A0A0E3QQI1"/>
<name>A0A0E3QQI1_METBA</name>
<dbReference type="PATRIC" id="fig|1434109.4.peg.4222"/>
<dbReference type="Proteomes" id="UP000033038">
    <property type="component" value="Chromosome"/>
</dbReference>
<dbReference type="EMBL" id="CP009526">
    <property type="protein sequence ID" value="AKB52499.1"/>
    <property type="molecule type" value="Genomic_DNA"/>
</dbReference>
<dbReference type="GeneID" id="24824859"/>
<accession>A0A0E3QQI1</accession>
<gene>
    <name evidence="1" type="ORF">MSBRW_3246</name>
</gene>
<dbReference type="HOGENOM" id="CLU_881699_0_0_2"/>